<keyword evidence="7" id="KW-0963">Cytoplasm</keyword>
<dbReference type="Pfam" id="PF00171">
    <property type="entry name" value="Aldedh"/>
    <property type="match status" value="1"/>
</dbReference>
<comment type="similarity">
    <text evidence="7">Belongs to the gamma-glutamyl phosphate reductase family.</text>
</comment>
<name>A0ABQ5UY14_9PROT</name>
<dbReference type="InterPro" id="IPR012134">
    <property type="entry name" value="Glu-5-SA_DH"/>
</dbReference>
<comment type="catalytic activity">
    <reaction evidence="6 7">
        <text>L-glutamate 5-semialdehyde + phosphate + NADP(+) = L-glutamyl 5-phosphate + NADPH + H(+)</text>
        <dbReference type="Rhea" id="RHEA:19541"/>
        <dbReference type="ChEBI" id="CHEBI:15378"/>
        <dbReference type="ChEBI" id="CHEBI:43474"/>
        <dbReference type="ChEBI" id="CHEBI:57783"/>
        <dbReference type="ChEBI" id="CHEBI:58066"/>
        <dbReference type="ChEBI" id="CHEBI:58274"/>
        <dbReference type="ChEBI" id="CHEBI:58349"/>
        <dbReference type="EC" id="1.2.1.41"/>
    </reaction>
</comment>
<evidence type="ECO:0000313" key="10">
    <source>
        <dbReference type="Proteomes" id="UP001161390"/>
    </source>
</evidence>
<feature type="domain" description="Aldehyde dehydrogenase" evidence="8">
    <location>
        <begin position="17"/>
        <end position="291"/>
    </location>
</feature>
<dbReference type="PANTHER" id="PTHR11063">
    <property type="entry name" value="GLUTAMATE SEMIALDEHYDE DEHYDROGENASE"/>
    <property type="match status" value="1"/>
</dbReference>
<evidence type="ECO:0000256" key="6">
    <source>
        <dbReference type="ARBA" id="ARBA00049024"/>
    </source>
</evidence>
<accession>A0ABQ5UY14</accession>
<keyword evidence="3 7" id="KW-0641">Proline biosynthesis</keyword>
<sequence length="424" mass="45057">MTTAVTDLGHYMSDVGQAARFAASKLRSCDLHSRQEAIENISLSITEASDRILTANAQDVSDFGAKGLSDAMLDRLRLDQTRLQSIADSVKAIAVQPDPLNLVQTEWTRPNGLTLRKVTVPIGVIGMIYESRPNVTVDAAALCLLSGNAVILRGGSDAVRSNRALHEAIMEGLRHSELPRDTVQLLKTQDRNAVGMMLTGLDGAIDLIIPRGGKGLVARVQSDARIPVLAHLDGLNHTYVHHSADKQMAIDVIANAKMRRTGICGATETILIDRAIASDLLPDLAARLVSLGCDLRGDTASRGLSDHVRPASETDFRTEHLAAILNIAIVDGMAVAIAHIGQYGSGHTDAIIATDQAAAQAFLRNVDSAIVMHNASTQFADGGEFGFGAEIGIATGRLHARGPVGAQHLTTYKYHVIGTGTVRA</sequence>
<dbReference type="Gene3D" id="3.40.605.10">
    <property type="entry name" value="Aldehyde Dehydrogenase, Chain A, domain 1"/>
    <property type="match status" value="1"/>
</dbReference>
<dbReference type="Proteomes" id="UP001161390">
    <property type="component" value="Unassembled WGS sequence"/>
</dbReference>
<organism evidence="9 10">
    <name type="scientific">Algimonas porphyrae</name>
    <dbReference type="NCBI Taxonomy" id="1128113"/>
    <lineage>
        <taxon>Bacteria</taxon>
        <taxon>Pseudomonadati</taxon>
        <taxon>Pseudomonadota</taxon>
        <taxon>Alphaproteobacteria</taxon>
        <taxon>Maricaulales</taxon>
        <taxon>Robiginitomaculaceae</taxon>
        <taxon>Algimonas</taxon>
    </lineage>
</organism>
<dbReference type="Gene3D" id="3.40.309.10">
    <property type="entry name" value="Aldehyde Dehydrogenase, Chain A, domain 2"/>
    <property type="match status" value="1"/>
</dbReference>
<evidence type="ECO:0000259" key="8">
    <source>
        <dbReference type="Pfam" id="PF00171"/>
    </source>
</evidence>
<evidence type="ECO:0000256" key="4">
    <source>
        <dbReference type="ARBA" id="ARBA00022857"/>
    </source>
</evidence>
<dbReference type="CDD" id="cd07079">
    <property type="entry name" value="ALDH_F18-19_ProA-GPR"/>
    <property type="match status" value="1"/>
</dbReference>
<comment type="pathway">
    <text evidence="1 7">Amino-acid biosynthesis; L-proline biosynthesis; L-glutamate 5-semialdehyde from L-glutamate: step 2/2.</text>
</comment>
<dbReference type="InterPro" id="IPR016162">
    <property type="entry name" value="Ald_DH_N"/>
</dbReference>
<dbReference type="InterPro" id="IPR016163">
    <property type="entry name" value="Ald_DH_C"/>
</dbReference>
<dbReference type="InterPro" id="IPR000965">
    <property type="entry name" value="GPR_dom"/>
</dbReference>
<dbReference type="NCBIfam" id="NF001221">
    <property type="entry name" value="PRK00197.1"/>
    <property type="match status" value="1"/>
</dbReference>
<dbReference type="InterPro" id="IPR016161">
    <property type="entry name" value="Ald_DH/histidinol_DH"/>
</dbReference>
<comment type="function">
    <text evidence="7">Catalyzes the NADPH-dependent reduction of L-glutamate 5-phosphate into L-glutamate 5-semialdehyde and phosphate. The product spontaneously undergoes cyclization to form 1-pyrroline-5-carboxylate.</text>
</comment>
<dbReference type="PANTHER" id="PTHR11063:SF8">
    <property type="entry name" value="DELTA-1-PYRROLINE-5-CARBOXYLATE SYNTHASE"/>
    <property type="match status" value="1"/>
</dbReference>
<comment type="subcellular location">
    <subcellularLocation>
        <location evidence="7">Cytoplasm</location>
    </subcellularLocation>
</comment>
<dbReference type="SUPFAM" id="SSF53720">
    <property type="entry name" value="ALDH-like"/>
    <property type="match status" value="1"/>
</dbReference>
<dbReference type="InterPro" id="IPR015590">
    <property type="entry name" value="Aldehyde_DH_dom"/>
</dbReference>
<dbReference type="NCBIfam" id="TIGR00407">
    <property type="entry name" value="proA"/>
    <property type="match status" value="1"/>
</dbReference>
<gene>
    <name evidence="7 9" type="primary">proA</name>
    <name evidence="9" type="ORF">GCM10007854_02210</name>
</gene>
<dbReference type="PIRSF" id="PIRSF000151">
    <property type="entry name" value="GPR"/>
    <property type="match status" value="1"/>
</dbReference>
<dbReference type="RefSeq" id="WP_371398508.1">
    <property type="nucleotide sequence ID" value="NZ_BSNJ01000001.1"/>
</dbReference>
<keyword evidence="2 7" id="KW-0028">Amino-acid biosynthesis</keyword>
<protein>
    <recommendedName>
        <fullName evidence="7">Gamma-glutamyl phosphate reductase</fullName>
        <shortName evidence="7">GPR</shortName>
        <ecNumber evidence="7">1.2.1.41</ecNumber>
    </recommendedName>
    <alternativeName>
        <fullName evidence="7">Glutamate-5-semialdehyde dehydrogenase</fullName>
    </alternativeName>
    <alternativeName>
        <fullName evidence="7">Glutamyl-gamma-semialdehyde dehydrogenase</fullName>
        <shortName evidence="7">GSA dehydrogenase</shortName>
    </alternativeName>
</protein>
<evidence type="ECO:0000256" key="5">
    <source>
        <dbReference type="ARBA" id="ARBA00023002"/>
    </source>
</evidence>
<evidence type="ECO:0000256" key="1">
    <source>
        <dbReference type="ARBA" id="ARBA00004985"/>
    </source>
</evidence>
<reference evidence="9" key="2">
    <citation type="submission" date="2023-01" db="EMBL/GenBank/DDBJ databases">
        <title>Draft genome sequence of Algimonas porphyrae strain NBRC 108216.</title>
        <authorList>
            <person name="Sun Q."/>
            <person name="Mori K."/>
        </authorList>
    </citation>
    <scope>NUCLEOTIDE SEQUENCE</scope>
    <source>
        <strain evidence="9">NBRC 108216</strain>
    </source>
</reference>
<comment type="caution">
    <text evidence="9">The sequence shown here is derived from an EMBL/GenBank/DDBJ whole genome shotgun (WGS) entry which is preliminary data.</text>
</comment>
<evidence type="ECO:0000256" key="7">
    <source>
        <dbReference type="HAMAP-Rule" id="MF_00412"/>
    </source>
</evidence>
<keyword evidence="10" id="KW-1185">Reference proteome</keyword>
<keyword evidence="5 7" id="KW-0560">Oxidoreductase</keyword>
<evidence type="ECO:0000256" key="2">
    <source>
        <dbReference type="ARBA" id="ARBA00022605"/>
    </source>
</evidence>
<reference evidence="9" key="1">
    <citation type="journal article" date="2014" name="Int. J. Syst. Evol. Microbiol.">
        <title>Complete genome of a new Firmicutes species belonging to the dominant human colonic microbiota ('Ruminococcus bicirculans') reveals two chromosomes and a selective capacity to utilize plant glucans.</title>
        <authorList>
            <consortium name="NISC Comparative Sequencing Program"/>
            <person name="Wegmann U."/>
            <person name="Louis P."/>
            <person name="Goesmann A."/>
            <person name="Henrissat B."/>
            <person name="Duncan S.H."/>
            <person name="Flint H.J."/>
        </authorList>
    </citation>
    <scope>NUCLEOTIDE SEQUENCE</scope>
    <source>
        <strain evidence="9">NBRC 108216</strain>
    </source>
</reference>
<dbReference type="EC" id="1.2.1.41" evidence="7"/>
<dbReference type="EMBL" id="BSNJ01000001">
    <property type="protein sequence ID" value="GLQ19266.1"/>
    <property type="molecule type" value="Genomic_DNA"/>
</dbReference>
<keyword evidence="4 7" id="KW-0521">NADP</keyword>
<dbReference type="HAMAP" id="MF_00412">
    <property type="entry name" value="ProA"/>
    <property type="match status" value="1"/>
</dbReference>
<evidence type="ECO:0000256" key="3">
    <source>
        <dbReference type="ARBA" id="ARBA00022650"/>
    </source>
</evidence>
<proteinExistence type="inferred from homology"/>
<dbReference type="InterPro" id="IPR020593">
    <property type="entry name" value="G-glutamylP_reductase_CS"/>
</dbReference>
<evidence type="ECO:0000313" key="9">
    <source>
        <dbReference type="EMBL" id="GLQ19266.1"/>
    </source>
</evidence>
<dbReference type="PROSITE" id="PS01223">
    <property type="entry name" value="PROA"/>
    <property type="match status" value="1"/>
</dbReference>